<keyword evidence="10" id="KW-0732">Signal</keyword>
<organism evidence="15 16">
    <name type="scientific">Pleuronectes platessa</name>
    <name type="common">European plaice</name>
    <dbReference type="NCBI Taxonomy" id="8262"/>
    <lineage>
        <taxon>Eukaryota</taxon>
        <taxon>Metazoa</taxon>
        <taxon>Chordata</taxon>
        <taxon>Craniata</taxon>
        <taxon>Vertebrata</taxon>
        <taxon>Euteleostomi</taxon>
        <taxon>Actinopterygii</taxon>
        <taxon>Neopterygii</taxon>
        <taxon>Teleostei</taxon>
        <taxon>Neoteleostei</taxon>
        <taxon>Acanthomorphata</taxon>
        <taxon>Carangaria</taxon>
        <taxon>Pleuronectiformes</taxon>
        <taxon>Pleuronectoidei</taxon>
        <taxon>Pleuronectidae</taxon>
        <taxon>Pleuronectes</taxon>
    </lineage>
</organism>
<dbReference type="PANTHER" id="PTHR11454">
    <property type="entry name" value="INSULIN/INSULIN GROWTH FACTOR"/>
    <property type="match status" value="1"/>
</dbReference>
<dbReference type="Gene3D" id="1.10.100.10">
    <property type="entry name" value="Insulin-like"/>
    <property type="match status" value="1"/>
</dbReference>
<evidence type="ECO:0000256" key="8">
    <source>
        <dbReference type="ARBA" id="ARBA00022685"/>
    </source>
</evidence>
<evidence type="ECO:0000256" key="10">
    <source>
        <dbReference type="ARBA" id="ARBA00022729"/>
    </source>
</evidence>
<dbReference type="InterPro" id="IPR004825">
    <property type="entry name" value="Insulin"/>
</dbReference>
<dbReference type="PRINTS" id="PR00277">
    <property type="entry name" value="INSULIN"/>
</dbReference>
<keyword evidence="16" id="KW-1185">Reference proteome</keyword>
<evidence type="ECO:0000256" key="3">
    <source>
        <dbReference type="ARBA" id="ARBA00009034"/>
    </source>
</evidence>
<dbReference type="Pfam" id="PF00049">
    <property type="entry name" value="Insulin"/>
    <property type="match status" value="1"/>
</dbReference>
<dbReference type="InterPro" id="IPR016179">
    <property type="entry name" value="Insulin-like"/>
</dbReference>
<dbReference type="SUPFAM" id="SSF56994">
    <property type="entry name" value="Insulin-like"/>
    <property type="match status" value="1"/>
</dbReference>
<dbReference type="Proteomes" id="UP001153269">
    <property type="component" value="Unassembled WGS sequence"/>
</dbReference>
<dbReference type="InterPro" id="IPR022353">
    <property type="entry name" value="Insulin_CS"/>
</dbReference>
<dbReference type="EMBL" id="CADEAL010004249">
    <property type="protein sequence ID" value="CAB1455331.1"/>
    <property type="molecule type" value="Genomic_DNA"/>
</dbReference>
<gene>
    <name evidence="15" type="ORF">PLEPLA_LOCUS43106</name>
</gene>
<evidence type="ECO:0000313" key="16">
    <source>
        <dbReference type="Proteomes" id="UP001153269"/>
    </source>
</evidence>
<proteinExistence type="inferred from homology"/>
<dbReference type="AlphaFoldDB" id="A0A9N7VN70"/>
<dbReference type="InterPro" id="IPR036438">
    <property type="entry name" value="Insulin-like_sf"/>
</dbReference>
<accession>A0A9N7VN70</accession>
<keyword evidence="11" id="KW-1015">Disulfide bond</keyword>
<comment type="caution">
    <text evidence="15">The sequence shown here is derived from an EMBL/GenBank/DDBJ whole genome shotgun (WGS) entry which is preliminary data.</text>
</comment>
<sequence length="197" mass="21988">MSVQPLTATDIILQIDAIIKLISNSVNFNKPRPVSRQSRVKVNQHPLSPVIGASQDTKQQGLKWALFISAYKLLCCTRASHPGLCPMARVACAVSLMLLLVLYSRGVSSAPAQHLCGSYLVDALYFVCGERGFFFSPNRLYRRDLEDLLGFLSKRSKQEHQPQRALSGHIEPKVKRGIVEQCCHKPCSIHHLEGYCN</sequence>
<comment type="similarity">
    <text evidence="3 13">Belongs to the insulin family.</text>
</comment>
<keyword evidence="12 13" id="KW-0119">Carbohydrate metabolism</keyword>
<comment type="subunit">
    <text evidence="4 13">Heterodimer of a B chain and an A chain linked by two disulfide bonds.</text>
</comment>
<evidence type="ECO:0000256" key="4">
    <source>
        <dbReference type="ARBA" id="ARBA00011207"/>
    </source>
</evidence>
<name>A0A9N7VN70_PLEPL</name>
<dbReference type="PROSITE" id="PS00262">
    <property type="entry name" value="INSULIN"/>
    <property type="match status" value="1"/>
</dbReference>
<evidence type="ECO:0000256" key="6">
    <source>
        <dbReference type="ARBA" id="ARBA00022525"/>
    </source>
</evidence>
<dbReference type="GO" id="GO:0006006">
    <property type="term" value="P:glucose metabolic process"/>
    <property type="evidence" value="ECO:0007669"/>
    <property type="project" value="UniProtKB-UniRule"/>
</dbReference>
<protein>
    <recommendedName>
        <fullName evidence="5 13">Insulin</fullName>
    </recommendedName>
</protein>
<evidence type="ECO:0000256" key="13">
    <source>
        <dbReference type="RuleBase" id="RU000406"/>
    </source>
</evidence>
<evidence type="ECO:0000313" key="15">
    <source>
        <dbReference type="EMBL" id="CAB1455331.1"/>
    </source>
</evidence>
<dbReference type="SMART" id="SM00078">
    <property type="entry name" value="IlGF"/>
    <property type="match status" value="1"/>
</dbReference>
<comment type="function">
    <text evidence="1 13">Insulin decreases blood glucose concentration. It increases cell permeability to monosaccharides, amino acids and fatty acids. It accelerates glycolysis, the pentose phosphate cycle, and glycogen synthesis in liver.</text>
</comment>
<evidence type="ECO:0000256" key="5">
    <source>
        <dbReference type="ARBA" id="ARBA00020180"/>
    </source>
</evidence>
<dbReference type="InterPro" id="IPR022352">
    <property type="entry name" value="Ins/IGF/rlx"/>
</dbReference>
<keyword evidence="7 13" id="KW-0313">Glucose metabolism</keyword>
<dbReference type="CDD" id="cd04367">
    <property type="entry name" value="IlGF_insulin_like"/>
    <property type="match status" value="1"/>
</dbReference>
<evidence type="ECO:0000256" key="7">
    <source>
        <dbReference type="ARBA" id="ARBA00022526"/>
    </source>
</evidence>
<comment type="subcellular location">
    <subcellularLocation>
        <location evidence="2 13">Secreted</location>
    </subcellularLocation>
</comment>
<evidence type="ECO:0000256" key="12">
    <source>
        <dbReference type="ARBA" id="ARBA00023277"/>
    </source>
</evidence>
<evidence type="ECO:0000256" key="11">
    <source>
        <dbReference type="ARBA" id="ARBA00023157"/>
    </source>
</evidence>
<feature type="domain" description="Insulin-like" evidence="14">
    <location>
        <begin position="113"/>
        <end position="196"/>
    </location>
</feature>
<evidence type="ECO:0000256" key="9">
    <source>
        <dbReference type="ARBA" id="ARBA00022702"/>
    </source>
</evidence>
<evidence type="ECO:0000259" key="14">
    <source>
        <dbReference type="SMART" id="SM00078"/>
    </source>
</evidence>
<dbReference type="FunFam" id="1.10.100.10:FF:000003">
    <property type="entry name" value="Insulin"/>
    <property type="match status" value="1"/>
</dbReference>
<keyword evidence="6 13" id="KW-0964">Secreted</keyword>
<keyword evidence="8" id="KW-0165">Cleavage on pair of basic residues</keyword>
<dbReference type="PANTHER" id="PTHR11454:SF9">
    <property type="entry name" value="INSULIN"/>
    <property type="match status" value="1"/>
</dbReference>
<keyword evidence="9 13" id="KW-0372">Hormone</keyword>
<evidence type="ECO:0000256" key="1">
    <source>
        <dbReference type="ARBA" id="ARBA00002985"/>
    </source>
</evidence>
<dbReference type="PRINTS" id="PR00276">
    <property type="entry name" value="INSULINFAMLY"/>
</dbReference>
<evidence type="ECO:0000256" key="2">
    <source>
        <dbReference type="ARBA" id="ARBA00004613"/>
    </source>
</evidence>
<reference evidence="15" key="1">
    <citation type="submission" date="2020-03" db="EMBL/GenBank/DDBJ databases">
        <authorList>
            <person name="Weist P."/>
        </authorList>
    </citation>
    <scope>NUCLEOTIDE SEQUENCE</scope>
</reference>
<dbReference type="GO" id="GO:0005615">
    <property type="term" value="C:extracellular space"/>
    <property type="evidence" value="ECO:0007669"/>
    <property type="project" value="TreeGrafter"/>
</dbReference>
<dbReference type="GO" id="GO:0005179">
    <property type="term" value="F:hormone activity"/>
    <property type="evidence" value="ECO:0007669"/>
    <property type="project" value="UniProtKB-KW"/>
</dbReference>